<accession>A0ABP1RVS1</accession>
<feature type="region of interest" description="Disordered" evidence="1">
    <location>
        <begin position="275"/>
        <end position="300"/>
    </location>
</feature>
<sequence>MKKPHTIIEGYSCYLSVDHTQPSLREHEAAATSFHWGSSSGGSNTGSGSGVFPPIQQPDKSSTPYVSYTTACKQVSCCLKKERDWKILELVLLQLPHVMENKAFHLSYVFPALTSLVSYHSSLGSAIQQQIVKCLEHGLLSKSSRICISALTSCTLEMKEVMHKLIPEILLSLSKFSPKLNIAVPVLEFPSSLIHLPRVFASFVQDQYMSICAICLPYTNPFKFNHYVVSLAHHVSALWFLKCRLSYRKAFVSYIIKGLESNVWAPFQEAERQLPQNEVSSNRKRSSSLTDNSNRRCFKM</sequence>
<organism evidence="3 4">
    <name type="scientific">Orchesella dallaii</name>
    <dbReference type="NCBI Taxonomy" id="48710"/>
    <lineage>
        <taxon>Eukaryota</taxon>
        <taxon>Metazoa</taxon>
        <taxon>Ecdysozoa</taxon>
        <taxon>Arthropoda</taxon>
        <taxon>Hexapoda</taxon>
        <taxon>Collembola</taxon>
        <taxon>Entomobryomorpha</taxon>
        <taxon>Entomobryoidea</taxon>
        <taxon>Orchesellidae</taxon>
        <taxon>Orchesellinae</taxon>
        <taxon>Orchesella</taxon>
    </lineage>
</organism>
<protein>
    <recommendedName>
        <fullName evidence="2">Tuberin-type domain-containing protein</fullName>
    </recommendedName>
</protein>
<dbReference type="EMBL" id="CAXLJM020000114">
    <property type="protein sequence ID" value="CAL8137089.1"/>
    <property type="molecule type" value="Genomic_DNA"/>
</dbReference>
<dbReference type="Pfam" id="PF03542">
    <property type="entry name" value="Tuberin"/>
    <property type="match status" value="2"/>
</dbReference>
<reference evidence="3 4" key="1">
    <citation type="submission" date="2024-08" db="EMBL/GenBank/DDBJ databases">
        <authorList>
            <person name="Cucini C."/>
            <person name="Frati F."/>
        </authorList>
    </citation>
    <scope>NUCLEOTIDE SEQUENCE [LARGE SCALE GENOMIC DNA]</scope>
</reference>
<dbReference type="PANTHER" id="PTHR10063:SF0">
    <property type="entry name" value="TUBERIN"/>
    <property type="match status" value="1"/>
</dbReference>
<feature type="domain" description="Tuberin-type" evidence="2">
    <location>
        <begin position="108"/>
        <end position="246"/>
    </location>
</feature>
<dbReference type="InterPro" id="IPR027107">
    <property type="entry name" value="Tuberin/Ral-act_asu"/>
</dbReference>
<evidence type="ECO:0000313" key="3">
    <source>
        <dbReference type="EMBL" id="CAL8137089.1"/>
    </source>
</evidence>
<evidence type="ECO:0000256" key="1">
    <source>
        <dbReference type="SAM" id="MobiDB-lite"/>
    </source>
</evidence>
<evidence type="ECO:0000259" key="2">
    <source>
        <dbReference type="Pfam" id="PF03542"/>
    </source>
</evidence>
<proteinExistence type="predicted"/>
<dbReference type="PANTHER" id="PTHR10063">
    <property type="entry name" value="TUBERIN"/>
    <property type="match status" value="1"/>
</dbReference>
<keyword evidence="4" id="KW-1185">Reference proteome</keyword>
<name>A0ABP1RVS1_9HEXA</name>
<gene>
    <name evidence="3" type="ORF">ODALV1_LOCUS26761</name>
</gene>
<feature type="region of interest" description="Disordered" evidence="1">
    <location>
        <begin position="35"/>
        <end position="54"/>
    </location>
</feature>
<dbReference type="Proteomes" id="UP001642540">
    <property type="component" value="Unassembled WGS sequence"/>
</dbReference>
<comment type="caution">
    <text evidence="3">The sequence shown here is derived from an EMBL/GenBank/DDBJ whole genome shotgun (WGS) entry which is preliminary data.</text>
</comment>
<feature type="compositionally biased region" description="Gly residues" evidence="1">
    <location>
        <begin position="39"/>
        <end position="49"/>
    </location>
</feature>
<dbReference type="InterPro" id="IPR018515">
    <property type="entry name" value="Tuberin-type_domain"/>
</dbReference>
<evidence type="ECO:0000313" key="4">
    <source>
        <dbReference type="Proteomes" id="UP001642540"/>
    </source>
</evidence>
<feature type="domain" description="Tuberin-type" evidence="2">
    <location>
        <begin position="10"/>
        <end position="107"/>
    </location>
</feature>